<dbReference type="STRING" id="551115.Aazo_2426"/>
<name>D7DY26_NOSA0</name>
<protein>
    <recommendedName>
        <fullName evidence="2">DUF4340 domain-containing protein</fullName>
    </recommendedName>
</protein>
<feature type="domain" description="DUF4340" evidence="2">
    <location>
        <begin position="75"/>
        <end position="185"/>
    </location>
</feature>
<dbReference type="OrthoDB" id="453197at2"/>
<dbReference type="Pfam" id="PF14238">
    <property type="entry name" value="DUF4340"/>
    <property type="match status" value="1"/>
</dbReference>
<gene>
    <name evidence="3" type="ordered locus">Aazo_2426</name>
</gene>
<evidence type="ECO:0000313" key="4">
    <source>
        <dbReference type="Proteomes" id="UP000001511"/>
    </source>
</evidence>
<organism evidence="3 4">
    <name type="scientific">Nostoc azollae (strain 0708)</name>
    <name type="common">Anabaena azollae (strain 0708)</name>
    <dbReference type="NCBI Taxonomy" id="551115"/>
    <lineage>
        <taxon>Bacteria</taxon>
        <taxon>Bacillati</taxon>
        <taxon>Cyanobacteriota</taxon>
        <taxon>Cyanophyceae</taxon>
        <taxon>Nostocales</taxon>
        <taxon>Nostocaceae</taxon>
        <taxon>Trichormus</taxon>
    </lineage>
</organism>
<proteinExistence type="predicted"/>
<evidence type="ECO:0000313" key="3">
    <source>
        <dbReference type="EMBL" id="ADI64354.1"/>
    </source>
</evidence>
<dbReference type="InterPro" id="IPR025641">
    <property type="entry name" value="DUF4340"/>
</dbReference>
<evidence type="ECO:0000259" key="2">
    <source>
        <dbReference type="Pfam" id="PF14238"/>
    </source>
</evidence>
<dbReference type="HOGENOM" id="CLU_085045_0_0_3"/>
<dbReference type="AlphaFoldDB" id="D7DY26"/>
<dbReference type="KEGG" id="naz:Aazo_2426"/>
<dbReference type="Proteomes" id="UP000001511">
    <property type="component" value="Chromosome"/>
</dbReference>
<evidence type="ECO:0000256" key="1">
    <source>
        <dbReference type="SAM" id="MobiDB-lite"/>
    </source>
</evidence>
<dbReference type="eggNOG" id="COG3170">
    <property type="taxonomic scope" value="Bacteria"/>
</dbReference>
<feature type="region of interest" description="Disordered" evidence="1">
    <location>
        <begin position="184"/>
        <end position="211"/>
    </location>
</feature>
<accession>D7DY26</accession>
<sequence length="241" mass="27451">MKFPRTTLILILLALGLGTFVYCHEIKGYTQREEVKQNQQRIFTFTADDVQSLTIKTKDIRLNLERSTKPEPPKWVIKSPISEPANNAIVSYLMNLLVKGKSDKNLAIPDNQLSEFGLDNPQATIEIKLKNQQIHKLILGKLNFNNSFLYAKVESAVKNNDNFNILLLVSKDFSNAVNRDLSEWKESDKNSESQPLPELPKLTPITTPTNSKKKINTATIRGYFKIPWLCIKNLDIPLPPF</sequence>
<dbReference type="EMBL" id="CP002059">
    <property type="protein sequence ID" value="ADI64354.1"/>
    <property type="molecule type" value="Genomic_DNA"/>
</dbReference>
<keyword evidence="4" id="KW-1185">Reference proteome</keyword>
<reference evidence="3 4" key="1">
    <citation type="journal article" date="2010" name="PLoS ONE">
        <title>Genome erosion in a nitrogen-fixing vertically transmitted endosymbiotic multicellular cyanobacterium.</title>
        <authorList>
            <person name="Ran L."/>
            <person name="Larsson J."/>
            <person name="Vigil-Stenman T."/>
            <person name="Nylander J.A."/>
            <person name="Ininbergs K."/>
            <person name="Zheng W.W."/>
            <person name="Lapidus A."/>
            <person name="Lowry S."/>
            <person name="Haselkorn R."/>
            <person name="Bergman B."/>
        </authorList>
    </citation>
    <scope>NUCLEOTIDE SEQUENCE [LARGE SCALE GENOMIC DNA]</scope>
    <source>
        <strain evidence="3 4">0708</strain>
    </source>
</reference>